<feature type="compositionally biased region" description="Pro residues" evidence="1">
    <location>
        <begin position="517"/>
        <end position="544"/>
    </location>
</feature>
<protein>
    <submittedName>
        <fullName evidence="2">Uncharacterized protein</fullName>
    </submittedName>
</protein>
<dbReference type="STRING" id="2594813.A0A395N2M2"/>
<feature type="region of interest" description="Disordered" evidence="1">
    <location>
        <begin position="404"/>
        <end position="945"/>
    </location>
</feature>
<name>A0A395N2M2_9HYPO</name>
<feature type="region of interest" description="Disordered" evidence="1">
    <location>
        <begin position="324"/>
        <end position="374"/>
    </location>
</feature>
<accession>A0A395N2M2</accession>
<evidence type="ECO:0000313" key="2">
    <source>
        <dbReference type="EMBL" id="RFN53819.1"/>
    </source>
</evidence>
<feature type="compositionally biased region" description="Polar residues" evidence="1">
    <location>
        <begin position="803"/>
        <end position="820"/>
    </location>
</feature>
<dbReference type="Proteomes" id="UP000265631">
    <property type="component" value="Unassembled WGS sequence"/>
</dbReference>
<reference evidence="2 3" key="1">
    <citation type="journal article" date="2018" name="PLoS Pathog.">
        <title>Evolution of structural diversity of trichothecenes, a family of toxins produced by plant pathogenic and entomopathogenic fungi.</title>
        <authorList>
            <person name="Proctor R.H."/>
            <person name="McCormick S.P."/>
            <person name="Kim H.S."/>
            <person name="Cardoza R.E."/>
            <person name="Stanley A.M."/>
            <person name="Lindo L."/>
            <person name="Kelly A."/>
            <person name="Brown D.W."/>
            <person name="Lee T."/>
            <person name="Vaughan M.M."/>
            <person name="Alexander N.J."/>
            <person name="Busman M."/>
            <person name="Gutierrez S."/>
        </authorList>
    </citation>
    <scope>NUCLEOTIDE SEQUENCE [LARGE SCALE GENOMIC DNA]</scope>
    <source>
        <strain evidence="2 3">NRRL 13405</strain>
    </source>
</reference>
<gene>
    <name evidence="2" type="ORF">FIE12Z_1853</name>
</gene>
<organism evidence="2 3">
    <name type="scientific">Fusarium flagelliforme</name>
    <dbReference type="NCBI Taxonomy" id="2675880"/>
    <lineage>
        <taxon>Eukaryota</taxon>
        <taxon>Fungi</taxon>
        <taxon>Dikarya</taxon>
        <taxon>Ascomycota</taxon>
        <taxon>Pezizomycotina</taxon>
        <taxon>Sordariomycetes</taxon>
        <taxon>Hypocreomycetidae</taxon>
        <taxon>Hypocreales</taxon>
        <taxon>Nectriaceae</taxon>
        <taxon>Fusarium</taxon>
        <taxon>Fusarium incarnatum-equiseti species complex</taxon>
    </lineage>
</organism>
<proteinExistence type="predicted"/>
<comment type="caution">
    <text evidence="2">The sequence shown here is derived from an EMBL/GenBank/DDBJ whole genome shotgun (WGS) entry which is preliminary data.</text>
</comment>
<feature type="region of interest" description="Disordered" evidence="1">
    <location>
        <begin position="51"/>
        <end position="83"/>
    </location>
</feature>
<evidence type="ECO:0000313" key="3">
    <source>
        <dbReference type="Proteomes" id="UP000265631"/>
    </source>
</evidence>
<feature type="compositionally biased region" description="Polar residues" evidence="1">
    <location>
        <begin position="351"/>
        <end position="374"/>
    </location>
</feature>
<sequence length="945" mass="101738">MVSFFGLRLGGNRKKSQDSSKLATNKIQHLHRNDTYETITTITAMEIKRQSNFSRPQLARPGTSHSTLEPPTRVPYKNSAGAASSMVDLSAPRAPGMGNPRFHTSDIQLNTRFGNGSSTSLVAPSPINADGNRPGTPTRPGTAVSTKGTPNPFNIHFGKDSVSSIPNTPLDEPSNHSDQFEFNLGTEIKDVRTKSPIPTANNGYPSPPPSIVNAERPFSPDNRPSSSRQNVPTAPSLHKPSTAGPMSLPSPAVSVARSEEVWESPVIRNVSAKRDTFTFHMPRRQSFTMETDPRDSPKPMAEGLAGNFTGFDFGETVRKGSIGGNSIDTASERGVSPIDTNVKPKPLANARTASPLGTTRTASPLRTMQSSPSLSMLDTALTRTRTASDAMSPLSLVSSLASAAAEEAPRIQTPQPSQQPKPMHQAPKILQPGQLQEPLQNIRPVSPSRSPAPSPLSQPPQQNSPGPSPILASFPGREDSPLLNFEFPRSPPRGNQQSLAPSPQYPPKQYKAYQPPNSSPPTKPLPSPYRSPTAPLPPVPPPRLNPGNSRSNTPDIASRSATPDTALRSKTPDTTASADPGFMSRPLEPPPRGFRARTDSEPKLGRPLRVPALADRSATIPLIGNGPRSAVGTGFDDSGFVKAARIPEPPRTASPFLSQAGEPSRAASPFRAYSPQPPRTASPARTQSPQAIQAASPFLQSSPQPPRTASPFLQQSPMEGDFPIQKGLPRGRRPQQPEPQSPERGFGLEPRKQRRQPPVYPPPRNESPVRPMESFEHPSTPNWNDFDRAEAHKSAIPAALSPFRTQFARSPTQATDSSLSPRLAQYASSPISDTPPSLPSPSFPSLQKSISNSSENMSRAFDFDEPWEQRPGPNQGRPLISPVMVDFVPPRDRDRSRTRVEAKRAPPRPSPITVPQGVASGPHSLESARARTPNPVVDANNPGFI</sequence>
<feature type="region of interest" description="Disordered" evidence="1">
    <location>
        <begin position="124"/>
        <end position="252"/>
    </location>
</feature>
<feature type="compositionally biased region" description="Basic and acidic residues" evidence="1">
    <location>
        <begin position="889"/>
        <end position="904"/>
    </location>
</feature>
<keyword evidence="3" id="KW-1185">Reference proteome</keyword>
<feature type="compositionally biased region" description="Polar residues" evidence="1">
    <location>
        <begin position="846"/>
        <end position="857"/>
    </location>
</feature>
<dbReference type="EMBL" id="PXXK01000036">
    <property type="protein sequence ID" value="RFN53819.1"/>
    <property type="molecule type" value="Genomic_DNA"/>
</dbReference>
<evidence type="ECO:0000256" key="1">
    <source>
        <dbReference type="SAM" id="MobiDB-lite"/>
    </source>
</evidence>
<feature type="compositionally biased region" description="Low complexity" evidence="1">
    <location>
        <begin position="507"/>
        <end position="516"/>
    </location>
</feature>
<feature type="compositionally biased region" description="Polar residues" evidence="1">
    <location>
        <begin position="222"/>
        <end position="233"/>
    </location>
</feature>
<feature type="region of interest" description="Disordered" evidence="1">
    <location>
        <begin position="1"/>
        <end position="23"/>
    </location>
</feature>
<feature type="compositionally biased region" description="Polar residues" evidence="1">
    <location>
        <begin position="683"/>
        <end position="702"/>
    </location>
</feature>
<feature type="compositionally biased region" description="Polar residues" evidence="1">
    <location>
        <begin position="143"/>
        <end position="152"/>
    </location>
</feature>
<feature type="compositionally biased region" description="Polar residues" evidence="1">
    <location>
        <begin position="547"/>
        <end position="563"/>
    </location>
</feature>
<dbReference type="AlphaFoldDB" id="A0A395N2M2"/>